<evidence type="ECO:0000259" key="1">
    <source>
        <dbReference type="Pfam" id="PF12706"/>
    </source>
</evidence>
<dbReference type="SUPFAM" id="SSF56281">
    <property type="entry name" value="Metallo-hydrolase/oxidoreductase"/>
    <property type="match status" value="1"/>
</dbReference>
<dbReference type="InterPro" id="IPR036866">
    <property type="entry name" value="RibonucZ/Hydroxyglut_hydro"/>
</dbReference>
<dbReference type="GO" id="GO:0016787">
    <property type="term" value="F:hydrolase activity"/>
    <property type="evidence" value="ECO:0007669"/>
    <property type="project" value="UniProtKB-KW"/>
</dbReference>
<dbReference type="EMBL" id="BAIV01000036">
    <property type="protein sequence ID" value="GAE86075.1"/>
    <property type="molecule type" value="Genomic_DNA"/>
</dbReference>
<protein>
    <submittedName>
        <fullName evidence="2">Metal-dependent hydrolases</fullName>
    </submittedName>
</protein>
<dbReference type="Pfam" id="PF12706">
    <property type="entry name" value="Lactamase_B_2"/>
    <property type="match status" value="1"/>
</dbReference>
<keyword evidence="3" id="KW-1185">Reference proteome</keyword>
<dbReference type="Proteomes" id="UP000019131">
    <property type="component" value="Unassembled WGS sequence"/>
</dbReference>
<keyword evidence="2" id="KW-0378">Hydrolase</keyword>
<name>W4UXW1_9BACE</name>
<dbReference type="PANTHER" id="PTHR42663">
    <property type="entry name" value="HYDROLASE C777.06C-RELATED-RELATED"/>
    <property type="match status" value="1"/>
</dbReference>
<dbReference type="PANTHER" id="PTHR42663:SF6">
    <property type="entry name" value="HYDROLASE C777.06C-RELATED"/>
    <property type="match status" value="1"/>
</dbReference>
<organism evidence="2 3">
    <name type="scientific">Bacteroides reticulotermitis JCM 10512</name>
    <dbReference type="NCBI Taxonomy" id="1445607"/>
    <lineage>
        <taxon>Bacteria</taxon>
        <taxon>Pseudomonadati</taxon>
        <taxon>Bacteroidota</taxon>
        <taxon>Bacteroidia</taxon>
        <taxon>Bacteroidales</taxon>
        <taxon>Bacteroidaceae</taxon>
        <taxon>Bacteroides</taxon>
    </lineage>
</organism>
<dbReference type="STRING" id="1445607.JCM10512_4557"/>
<feature type="domain" description="Metallo-beta-lactamase" evidence="1">
    <location>
        <begin position="2"/>
        <end position="92"/>
    </location>
</feature>
<reference evidence="2 3" key="1">
    <citation type="journal article" date="2014" name="Genome Announc.">
        <title>Draft Genome Sequence of Bacteroides reticulotermitis Strain JCM 10512T, Isolated from the Gut of a Termite.</title>
        <authorList>
            <person name="Yuki M."/>
            <person name="Oshima K."/>
            <person name="Suda W."/>
            <person name="Sakamoto M."/>
            <person name="Iida T."/>
            <person name="Hattori M."/>
            <person name="Ohkuma M."/>
        </authorList>
    </citation>
    <scope>NUCLEOTIDE SEQUENCE [LARGE SCALE GENOMIC DNA]</scope>
    <source>
        <strain evidence="2 3">JCM 10512</strain>
    </source>
</reference>
<comment type="caution">
    <text evidence="2">The sequence shown here is derived from an EMBL/GenBank/DDBJ whole genome shotgun (WGS) entry which is preliminary data.</text>
</comment>
<accession>W4UXW1</accession>
<dbReference type="Gene3D" id="3.60.15.10">
    <property type="entry name" value="Ribonuclease Z/Hydroxyacylglutathione hydrolase-like"/>
    <property type="match status" value="1"/>
</dbReference>
<evidence type="ECO:0000313" key="2">
    <source>
        <dbReference type="EMBL" id="GAE86075.1"/>
    </source>
</evidence>
<dbReference type="AlphaFoldDB" id="W4UXW1"/>
<sequence>MPGKSFKINQTEVLPVRVMHGKLPIVGYRVGRMAYITDMLTMPEESYEQLKGVEVLLVNALRIAPHSTHQNLQEALEVAKRIQAKETYFVHMSHDIGLHQEVEEMLPPNVHLTYDGLEISWP</sequence>
<evidence type="ECO:0000313" key="3">
    <source>
        <dbReference type="Proteomes" id="UP000019131"/>
    </source>
</evidence>
<dbReference type="InterPro" id="IPR001279">
    <property type="entry name" value="Metallo-B-lactamas"/>
</dbReference>
<proteinExistence type="predicted"/>
<gene>
    <name evidence="2" type="ORF">JCM10512_4557</name>
</gene>